<keyword evidence="8" id="KW-1185">Reference proteome</keyword>
<dbReference type="EMBL" id="JQCH01000008">
    <property type="protein sequence ID" value="KRO10095.1"/>
    <property type="molecule type" value="Genomic_DNA"/>
</dbReference>
<dbReference type="Pfam" id="PF22381">
    <property type="entry name" value="Staph_reg_Sar_Rot"/>
    <property type="match status" value="1"/>
</dbReference>
<organism evidence="7 8">
    <name type="scientific">Paucilactobacillus hokkaidonensis</name>
    <dbReference type="NCBI Taxonomy" id="1193095"/>
    <lineage>
        <taxon>Bacteria</taxon>
        <taxon>Bacillati</taxon>
        <taxon>Bacillota</taxon>
        <taxon>Bacilli</taxon>
        <taxon>Lactobacillales</taxon>
        <taxon>Lactobacillaceae</taxon>
        <taxon>Paucilactobacillus</taxon>
    </lineage>
</organism>
<dbReference type="SMART" id="SM00347">
    <property type="entry name" value="HTH_MARR"/>
    <property type="match status" value="1"/>
</dbReference>
<dbReference type="InterPro" id="IPR055166">
    <property type="entry name" value="Transc_reg_Sar_Rot_HTH"/>
</dbReference>
<comment type="caution">
    <text evidence="7">The sequence shown here is derived from an EMBL/GenBank/DDBJ whole genome shotgun (WGS) entry which is preliminary data.</text>
</comment>
<sequence length="167" mass="19484">MYNQNYIFSLGGTILNHDLDQPLNIDNQICFALYDANKRFNKFYSEILAEFKLTYPQYLVLSTLWDAKDGQISMRELGNCINLDSGTLTPLLKRLEQHGWISRQKDRDDERHVIVKLTTAAEQKRALIVSKVKNGINRLDLPKKDYQKRVDEINDITRRLDSIIPEI</sequence>
<dbReference type="InterPro" id="IPR039422">
    <property type="entry name" value="MarR/SlyA-like"/>
</dbReference>
<dbReference type="InterPro" id="IPR036388">
    <property type="entry name" value="WH-like_DNA-bd_sf"/>
</dbReference>
<evidence type="ECO:0000313" key="8">
    <source>
        <dbReference type="Proteomes" id="UP000051884"/>
    </source>
</evidence>
<dbReference type="PANTHER" id="PTHR33164">
    <property type="entry name" value="TRANSCRIPTIONAL REGULATOR, MARR FAMILY"/>
    <property type="match status" value="1"/>
</dbReference>
<proteinExistence type="predicted"/>
<dbReference type="Gene3D" id="1.10.10.10">
    <property type="entry name" value="Winged helix-like DNA-binding domain superfamily/Winged helix DNA-binding domain"/>
    <property type="match status" value="1"/>
</dbReference>
<name>A0ABR5Q9I5_9LACO</name>
<evidence type="ECO:0000256" key="2">
    <source>
        <dbReference type="ARBA" id="ARBA00022490"/>
    </source>
</evidence>
<evidence type="ECO:0000256" key="4">
    <source>
        <dbReference type="ARBA" id="ARBA00023125"/>
    </source>
</evidence>
<protein>
    <submittedName>
        <fullName evidence="7">Transcription regulator</fullName>
    </submittedName>
</protein>
<reference evidence="7 8" key="1">
    <citation type="journal article" date="2015" name="Genome Announc.">
        <title>Expanding the biotechnology potential of lactobacilli through comparative genomics of 213 strains and associated genera.</title>
        <authorList>
            <person name="Sun Z."/>
            <person name="Harris H.M."/>
            <person name="McCann A."/>
            <person name="Guo C."/>
            <person name="Argimon S."/>
            <person name="Zhang W."/>
            <person name="Yang X."/>
            <person name="Jeffery I.B."/>
            <person name="Cooney J.C."/>
            <person name="Kagawa T.F."/>
            <person name="Liu W."/>
            <person name="Song Y."/>
            <person name="Salvetti E."/>
            <person name="Wrobel A."/>
            <person name="Rasinkangas P."/>
            <person name="Parkhill J."/>
            <person name="Rea M.C."/>
            <person name="O'Sullivan O."/>
            <person name="Ritari J."/>
            <person name="Douillard F.P."/>
            <person name="Paul Ross R."/>
            <person name="Yang R."/>
            <person name="Briner A.E."/>
            <person name="Felis G.E."/>
            <person name="de Vos W.M."/>
            <person name="Barrangou R."/>
            <person name="Klaenhammer T.R."/>
            <person name="Caufield P.W."/>
            <person name="Cui Y."/>
            <person name="Zhang H."/>
            <person name="O'Toole P.W."/>
        </authorList>
    </citation>
    <scope>NUCLEOTIDE SEQUENCE [LARGE SCALE GENOMIC DNA]</scope>
    <source>
        <strain evidence="7 8">DSM 26202</strain>
    </source>
</reference>
<dbReference type="PROSITE" id="PS50995">
    <property type="entry name" value="HTH_MARR_2"/>
    <property type="match status" value="1"/>
</dbReference>
<evidence type="ECO:0000256" key="1">
    <source>
        <dbReference type="ARBA" id="ARBA00004496"/>
    </source>
</evidence>
<dbReference type="InterPro" id="IPR036390">
    <property type="entry name" value="WH_DNA-bd_sf"/>
</dbReference>
<evidence type="ECO:0000313" key="7">
    <source>
        <dbReference type="EMBL" id="KRO10095.1"/>
    </source>
</evidence>
<evidence type="ECO:0000259" key="6">
    <source>
        <dbReference type="PROSITE" id="PS50995"/>
    </source>
</evidence>
<dbReference type="InterPro" id="IPR000835">
    <property type="entry name" value="HTH_MarR-typ"/>
</dbReference>
<dbReference type="PRINTS" id="PR00598">
    <property type="entry name" value="HTHMARR"/>
</dbReference>
<dbReference type="PANTHER" id="PTHR33164:SF5">
    <property type="entry name" value="ORGANIC HYDROPEROXIDE RESISTANCE TRANSCRIPTIONAL REGULATOR"/>
    <property type="match status" value="1"/>
</dbReference>
<accession>A0ABR5Q9I5</accession>
<feature type="domain" description="HTH marR-type" evidence="6">
    <location>
        <begin position="26"/>
        <end position="162"/>
    </location>
</feature>
<keyword evidence="3" id="KW-0805">Transcription regulation</keyword>
<dbReference type="Proteomes" id="UP000051884">
    <property type="component" value="Unassembled WGS sequence"/>
</dbReference>
<keyword evidence="4" id="KW-0238">DNA-binding</keyword>
<comment type="subcellular location">
    <subcellularLocation>
        <location evidence="1">Cytoplasm</location>
    </subcellularLocation>
</comment>
<evidence type="ECO:0000256" key="3">
    <source>
        <dbReference type="ARBA" id="ARBA00023015"/>
    </source>
</evidence>
<keyword evidence="5" id="KW-0804">Transcription</keyword>
<dbReference type="SUPFAM" id="SSF46785">
    <property type="entry name" value="Winged helix' DNA-binding domain"/>
    <property type="match status" value="1"/>
</dbReference>
<gene>
    <name evidence="7" type="ORF">IV59_GL002116</name>
</gene>
<keyword evidence="2" id="KW-0963">Cytoplasm</keyword>
<evidence type="ECO:0000256" key="5">
    <source>
        <dbReference type="ARBA" id="ARBA00023163"/>
    </source>
</evidence>